<evidence type="ECO:0000313" key="3">
    <source>
        <dbReference type="Proteomes" id="UP000799118"/>
    </source>
</evidence>
<keyword evidence="3" id="KW-1185">Reference proteome</keyword>
<dbReference type="Pfam" id="PF20149">
    <property type="entry name" value="DUF6532"/>
    <property type="match status" value="1"/>
</dbReference>
<evidence type="ECO:0000259" key="1">
    <source>
        <dbReference type="Pfam" id="PF20149"/>
    </source>
</evidence>
<dbReference type="EMBL" id="ML769451">
    <property type="protein sequence ID" value="KAE9400921.1"/>
    <property type="molecule type" value="Genomic_DNA"/>
</dbReference>
<name>A0A6A4HT21_9AGAR</name>
<reference evidence="2" key="1">
    <citation type="journal article" date="2019" name="Environ. Microbiol.">
        <title>Fungal ecological strategies reflected in gene transcription - a case study of two litter decomposers.</title>
        <authorList>
            <person name="Barbi F."/>
            <person name="Kohler A."/>
            <person name="Barry K."/>
            <person name="Baskaran P."/>
            <person name="Daum C."/>
            <person name="Fauchery L."/>
            <person name="Ihrmark K."/>
            <person name="Kuo A."/>
            <person name="LaButti K."/>
            <person name="Lipzen A."/>
            <person name="Morin E."/>
            <person name="Grigoriev I.V."/>
            <person name="Henrissat B."/>
            <person name="Lindahl B."/>
            <person name="Martin F."/>
        </authorList>
    </citation>
    <scope>NUCLEOTIDE SEQUENCE</scope>
    <source>
        <strain evidence="2">JB14</strain>
    </source>
</reference>
<dbReference type="OrthoDB" id="3225557at2759"/>
<dbReference type="InterPro" id="IPR045341">
    <property type="entry name" value="DUF6532"/>
</dbReference>
<proteinExistence type="predicted"/>
<dbReference type="Proteomes" id="UP000799118">
    <property type="component" value="Unassembled WGS sequence"/>
</dbReference>
<accession>A0A6A4HT21</accession>
<sequence length="122" mass="13979">MGNDYFNSSTSPLVLHSSCDTSFRSKLHLHLSLMKWSGDTPGCHQSYRVARTKYPDSEPEVPMLIVALAAAAVHFCLSEWATGSLHMVEFRGDKARPEYRNNMELLQKIQQVRQMYILILYD</sequence>
<protein>
    <recommendedName>
        <fullName evidence="1">DUF6532 domain-containing protein</fullName>
    </recommendedName>
</protein>
<evidence type="ECO:0000313" key="2">
    <source>
        <dbReference type="EMBL" id="KAE9400921.1"/>
    </source>
</evidence>
<dbReference type="AlphaFoldDB" id="A0A6A4HT21"/>
<organism evidence="2 3">
    <name type="scientific">Gymnopus androsaceus JB14</name>
    <dbReference type="NCBI Taxonomy" id="1447944"/>
    <lineage>
        <taxon>Eukaryota</taxon>
        <taxon>Fungi</taxon>
        <taxon>Dikarya</taxon>
        <taxon>Basidiomycota</taxon>
        <taxon>Agaricomycotina</taxon>
        <taxon>Agaricomycetes</taxon>
        <taxon>Agaricomycetidae</taxon>
        <taxon>Agaricales</taxon>
        <taxon>Marasmiineae</taxon>
        <taxon>Omphalotaceae</taxon>
        <taxon>Gymnopus</taxon>
    </lineage>
</organism>
<gene>
    <name evidence="2" type="ORF">BT96DRAFT_619325</name>
</gene>
<feature type="domain" description="DUF6532" evidence="1">
    <location>
        <begin position="52"/>
        <end position="109"/>
    </location>
</feature>